<comment type="caution">
    <text evidence="2">The sequence shown here is derived from an EMBL/GenBank/DDBJ whole genome shotgun (WGS) entry which is preliminary data.</text>
</comment>
<dbReference type="Pfam" id="PF10011">
    <property type="entry name" value="DUF2254"/>
    <property type="match status" value="1"/>
</dbReference>
<reference evidence="2 3" key="1">
    <citation type="submission" date="2018-10" db="EMBL/GenBank/DDBJ databases">
        <title>Sequencing the genomes of 1000 actinobacteria strains.</title>
        <authorList>
            <person name="Klenk H.-P."/>
        </authorList>
    </citation>
    <scope>NUCLEOTIDE SEQUENCE [LARGE SCALE GENOMIC DNA]</scope>
    <source>
        <strain evidence="2 3">DSM 44267</strain>
    </source>
</reference>
<sequence>MKFTKVLSSLRSGLWFIPLLYAVVGLVINVATTFTDRALDFELIPQTLIGGPDAALAILGTVAASMISLVATVLAITMVIVQLAMAQFSPRIVQTFLQDRPSQNAIGLFVATFVQAMLSMREVQVSDDDPVVPGLSVAVTFLLVVVDIVVLVIYVHHIGRSLRVSALIELVGKDTRDLMDELYTERLDVDEPDDPHLVTASASGVLSLVDREALVEVASAAGGRLQLVPAIGQFVPAGAPLVRLAGMTVADVDLDKLHKAVDLTLERSLQQDVAYGLRMLVDMGTKAISESPHADPTTTVQVIDRVHDVLRQLARRRLPDGIECDDRGQVRVVIPSMDWAAFVRLGFDEMRTSGAGSLQVSRRLRAALEDLLDHVNDDRRAPLEEQLALLDEAVGDVKGAGWRPEAITSPDPLGIGVEAGEVQAEVPVARR</sequence>
<keyword evidence="3" id="KW-1185">Reference proteome</keyword>
<dbReference type="RefSeq" id="WP_121034687.1">
    <property type="nucleotide sequence ID" value="NZ_RBXT01000001.1"/>
</dbReference>
<dbReference type="EMBL" id="RBXT01000001">
    <property type="protein sequence ID" value="RKT79869.1"/>
    <property type="molecule type" value="Genomic_DNA"/>
</dbReference>
<feature type="transmembrane region" description="Helical" evidence="1">
    <location>
        <begin position="54"/>
        <end position="81"/>
    </location>
</feature>
<keyword evidence="1" id="KW-0812">Transmembrane</keyword>
<evidence type="ECO:0000256" key="1">
    <source>
        <dbReference type="SAM" id="Phobius"/>
    </source>
</evidence>
<keyword evidence="1" id="KW-1133">Transmembrane helix</keyword>
<dbReference type="OrthoDB" id="2955631at2"/>
<gene>
    <name evidence="2" type="ORF">DFJ68_3347</name>
</gene>
<feature type="transmembrane region" description="Helical" evidence="1">
    <location>
        <begin position="132"/>
        <end position="155"/>
    </location>
</feature>
<feature type="transmembrane region" description="Helical" evidence="1">
    <location>
        <begin position="102"/>
        <end position="120"/>
    </location>
</feature>
<proteinExistence type="predicted"/>
<organism evidence="2 3">
    <name type="scientific">Terracoccus luteus</name>
    <dbReference type="NCBI Taxonomy" id="53356"/>
    <lineage>
        <taxon>Bacteria</taxon>
        <taxon>Bacillati</taxon>
        <taxon>Actinomycetota</taxon>
        <taxon>Actinomycetes</taxon>
        <taxon>Micrococcales</taxon>
        <taxon>Intrasporangiaceae</taxon>
        <taxon>Terracoccus</taxon>
    </lineage>
</organism>
<evidence type="ECO:0000313" key="3">
    <source>
        <dbReference type="Proteomes" id="UP000278440"/>
    </source>
</evidence>
<feature type="transmembrane region" description="Helical" evidence="1">
    <location>
        <begin position="12"/>
        <end position="34"/>
    </location>
</feature>
<protein>
    <submittedName>
        <fullName evidence="2">Putative membrane protein</fullName>
    </submittedName>
</protein>
<dbReference type="AlphaFoldDB" id="A0A495Y2D8"/>
<accession>A0A495Y2D8</accession>
<dbReference type="Proteomes" id="UP000278440">
    <property type="component" value="Unassembled WGS sequence"/>
</dbReference>
<evidence type="ECO:0000313" key="2">
    <source>
        <dbReference type="EMBL" id="RKT79869.1"/>
    </source>
</evidence>
<name>A0A495Y2D8_9MICO</name>
<keyword evidence="1" id="KW-0472">Membrane</keyword>
<dbReference type="InterPro" id="IPR018723">
    <property type="entry name" value="DUF2254_membrane"/>
</dbReference>